<reference evidence="8" key="1">
    <citation type="journal article" date="2022" name="bioRxiv">
        <title>Thiovibrio frasassiensisgen. nov., sp. nov., an autotrophic, elemental sulfur disproportionating bacterium isolated from sulfidic karst sediment, and proposal of Thiovibrionaceae fam. nov.</title>
        <authorList>
            <person name="Aronson H."/>
            <person name="Thomas C."/>
            <person name="Bhattacharyya M."/>
            <person name="Eckstein S."/>
            <person name="Jensen S."/>
            <person name="Barco R."/>
            <person name="Macalady J."/>
            <person name="Amend J."/>
        </authorList>
    </citation>
    <scope>NUCLEOTIDE SEQUENCE</scope>
    <source>
        <strain evidence="8">RS19-109</strain>
    </source>
</reference>
<feature type="domain" description="PKD" evidence="7">
    <location>
        <begin position="1286"/>
        <end position="1361"/>
    </location>
</feature>
<evidence type="ECO:0000313" key="8">
    <source>
        <dbReference type="EMBL" id="MDG4475731.1"/>
    </source>
</evidence>
<dbReference type="InterPro" id="IPR033803">
    <property type="entry name" value="CBD-like_Golvesin-Xly"/>
</dbReference>
<dbReference type="Pfam" id="PF25275">
    <property type="entry name" value="Golvesin_C"/>
    <property type="match status" value="2"/>
</dbReference>
<sequence length="1682" mass="180946">MKAYDLKMVRIGKLFAILALGVFSLVVPTGKAWAAPTYIDETSAQFSSTGTWTTISSHSEAYPTPGSFKESGIGAVTATWSMPATLATGNYEVWANWRTLSTYGTCVQFDVTHAAGTTSKKVNQSTPDTPPYFGAGNRSSDNFLGVFTLNSSSRVKLTHTASAGNLASADAIMLVPTTETAPVTLDISDLPLASQIQSAPPNLMFLLDDSGSMDWEFLTPEADGIFASEYYVFDNPGDNVYSSTYILTGTDRAKFKAQWSGYNRLYYNPKTTYTPWPSLGNASTTTPRSHPMSAAYTINLDATYYAISSDIVLDNKDAAAYAQSGTVKESSASYEYLSSSYYLDVTGQWATWTTPANLAGDHEVWVWWTISGTRDNNAKYEIFDGAGLKNTVFKNQTVNGGQWISLGTYTFAGTAKGSVKLTRSGNGSSTSADAVKFVPAASASINILNAHYYTWDDVNSNGVRDAGESIWLVNLTDPIAYYRFNDANANDRVESGELIVTAAASVPATVRTTALPTSASAYTTERQSFANWYSFYRRRELTATAAISRVISGITQMRVGIKSINNKIHQPVVDVHVGASDQTATLYSTLYALNITAMGTPLRLGLKSVGQYYDVDDGQDGGIGASPIATEINGGACQQNFCIMMTDGYYNGNSPAVGNVDGNNGAPFADGYSDTLSDVAMYYYENDLANNLVNKVKEISAYDNATWQHMSTYSVAFGVTGTLNPDSYPESNNFKNAAGAYPVWPNPTAGSLQKIDDLWHASVNGRGSFLSAGDPQELVDALTAVVQNISSKAGSESSLTLNSDGLSGDLQVGSRLYETTYNPGDWSGDVKAYSVDYITGVPQLPALWSTRQLLEDFLDSASTAHTTRIIATYDGSRALGSRGIPFKYAYLTATQQALMHSDSTAVDYLRGDSSLEVQKGGSFRDRVWHLGDIVNSMAVYNDDVLYVGANDGMLHAFSATSGEELFAYVPNLVLGNMYNLTQTTYTHNFFVNASPTVRRVGTSTTYLFGGLGKGGKGYYCLDISPAKTATFQDLSASQVAKETQLNSMVKWEYSGACPTLDNDLGYTFSDADMLRSNATSVNSGLPVAGYVLFFGNGYSSPNGSAVLYCLNPETGAVIKKIDTQSGPGNGLTTPVVFDGNGDFRVDYAYAGDLKGNLWKFDLSSADPANWDVAYKIGGVPEPVFRTQSPGQPITSRPEVMYAPNNENTGEANPGYMVIFGTGKYLGVSDISDTSQQSVYGIWDYGDDADNAEFLGRFAPGAAQKLSNQPVGYTLLEQTDIYESETVVANFSAIPPTTTDAATVTFEDHSSGTITSRLWDFGDTTTSTATSPDHTFTVPGIYDVSLTVTRTTPTPVVSSAKVATITVKHDMVGVIATDLHDNPELPDASTVLAYFESAVSTATTSGVTVQFSNLSQGLVTNPAYLWDFGDGDTSTLAAPAHTYTAIGDYTVTLIVSSDEGGDTRTNSNYISISHPWVVAIDQNEGTGATTWSDVRVFSNNVAHYCTEADATTGQHKNPGPCPDDPDTVSINENDPAVYPVHLGWYFNLPTPRERVVVNADIGGGVAWIISHIPQETMCSAEGYSWVMALDAASGGRTDASIFDINYDRRINSEDLIQIGTEWVSITGFKVDKRVYMPGRLYDVKTKTENIYFEVGTDGGDGTGTPPIVGKAPRQGVVLWQEMN</sequence>
<keyword evidence="5" id="KW-0106">Calcium</keyword>
<proteinExistence type="inferred from homology"/>
<evidence type="ECO:0000256" key="1">
    <source>
        <dbReference type="ARBA" id="ARBA00004561"/>
    </source>
</evidence>
<dbReference type="EMBL" id="JAPHEH010000001">
    <property type="protein sequence ID" value="MDG4475731.1"/>
    <property type="molecule type" value="Genomic_DNA"/>
</dbReference>
<feature type="domain" description="PKD" evidence="7">
    <location>
        <begin position="1391"/>
        <end position="1471"/>
    </location>
</feature>
<dbReference type="RefSeq" id="WP_307632705.1">
    <property type="nucleotide sequence ID" value="NZ_JAPHEH010000001.1"/>
</dbReference>
<comment type="caution">
    <text evidence="8">The sequence shown here is derived from an EMBL/GenBank/DDBJ whole genome shotgun (WGS) entry which is preliminary data.</text>
</comment>
<dbReference type="SUPFAM" id="SSF49299">
    <property type="entry name" value="PKD domain"/>
    <property type="match status" value="2"/>
</dbReference>
<keyword evidence="9" id="KW-1185">Reference proteome</keyword>
<organism evidence="8 9">
    <name type="scientific">Thiovibrio frasassiensis</name>
    <dbReference type="NCBI Taxonomy" id="2984131"/>
    <lineage>
        <taxon>Bacteria</taxon>
        <taxon>Pseudomonadati</taxon>
        <taxon>Thermodesulfobacteriota</taxon>
        <taxon>Desulfobulbia</taxon>
        <taxon>Desulfobulbales</taxon>
        <taxon>Thiovibrionaceae</taxon>
        <taxon>Thiovibrio</taxon>
    </lineage>
</organism>
<evidence type="ECO:0000256" key="4">
    <source>
        <dbReference type="ARBA" id="ARBA00022723"/>
    </source>
</evidence>
<reference evidence="8" key="2">
    <citation type="submission" date="2022-10" db="EMBL/GenBank/DDBJ databases">
        <authorList>
            <person name="Aronson H.S."/>
        </authorList>
    </citation>
    <scope>NUCLEOTIDE SEQUENCE</scope>
    <source>
        <strain evidence="8">RS19-109</strain>
    </source>
</reference>
<evidence type="ECO:0000259" key="7">
    <source>
        <dbReference type="PROSITE" id="PS50093"/>
    </source>
</evidence>
<dbReference type="Gene3D" id="2.60.40.10">
    <property type="entry name" value="Immunoglobulins"/>
    <property type="match status" value="2"/>
</dbReference>
<protein>
    <submittedName>
        <fullName evidence="8">PilC/PilY family type IV pilus protein</fullName>
    </submittedName>
</protein>
<evidence type="ECO:0000313" key="9">
    <source>
        <dbReference type="Proteomes" id="UP001154240"/>
    </source>
</evidence>
<dbReference type="GO" id="GO:0046872">
    <property type="term" value="F:metal ion binding"/>
    <property type="evidence" value="ECO:0007669"/>
    <property type="project" value="UniProtKB-KW"/>
</dbReference>
<name>A0A9X4RL59_9BACT</name>
<evidence type="ECO:0000256" key="5">
    <source>
        <dbReference type="ARBA" id="ARBA00022837"/>
    </source>
</evidence>
<dbReference type="InterPro" id="IPR035986">
    <property type="entry name" value="PKD_dom_sf"/>
</dbReference>
<dbReference type="InterPro" id="IPR022409">
    <property type="entry name" value="PKD/Chitinase_dom"/>
</dbReference>
<comment type="subcellular location">
    <subcellularLocation>
        <location evidence="1">Fimbrium</location>
    </subcellularLocation>
</comment>
<dbReference type="InterPro" id="IPR008707">
    <property type="entry name" value="B-propeller_PilY1"/>
</dbReference>
<evidence type="ECO:0000256" key="3">
    <source>
        <dbReference type="ARBA" id="ARBA00022558"/>
    </source>
</evidence>
<dbReference type="Pfam" id="PF18911">
    <property type="entry name" value="PKD_4"/>
    <property type="match status" value="2"/>
</dbReference>
<dbReference type="SMART" id="SM00089">
    <property type="entry name" value="PKD"/>
    <property type="match status" value="2"/>
</dbReference>
<keyword evidence="3" id="KW-1029">Fimbrium biogenesis</keyword>
<dbReference type="PROSITE" id="PS50093">
    <property type="entry name" value="PKD"/>
    <property type="match status" value="2"/>
</dbReference>
<dbReference type="CDD" id="cd00146">
    <property type="entry name" value="PKD"/>
    <property type="match status" value="2"/>
</dbReference>
<dbReference type="GO" id="GO:0009289">
    <property type="term" value="C:pilus"/>
    <property type="evidence" value="ECO:0007669"/>
    <property type="project" value="UniProtKB-SubCell"/>
</dbReference>
<keyword evidence="6" id="KW-0281">Fimbrium</keyword>
<dbReference type="Pfam" id="PF05567">
    <property type="entry name" value="T4P_PilY1"/>
    <property type="match status" value="1"/>
</dbReference>
<dbReference type="InterPro" id="IPR000601">
    <property type="entry name" value="PKD_dom"/>
</dbReference>
<keyword evidence="4" id="KW-0479">Metal-binding</keyword>
<accession>A0A9X4RL59</accession>
<evidence type="ECO:0000256" key="2">
    <source>
        <dbReference type="ARBA" id="ARBA00008387"/>
    </source>
</evidence>
<dbReference type="InterPro" id="IPR011047">
    <property type="entry name" value="Quinoprotein_ADH-like_sf"/>
</dbReference>
<dbReference type="InterPro" id="IPR013783">
    <property type="entry name" value="Ig-like_fold"/>
</dbReference>
<gene>
    <name evidence="8" type="ORF">OLX77_06095</name>
</gene>
<dbReference type="Proteomes" id="UP001154240">
    <property type="component" value="Unassembled WGS sequence"/>
</dbReference>
<dbReference type="SUPFAM" id="SSF50998">
    <property type="entry name" value="Quinoprotein alcohol dehydrogenase-like"/>
    <property type="match status" value="1"/>
</dbReference>
<evidence type="ECO:0000256" key="6">
    <source>
        <dbReference type="ARBA" id="ARBA00023263"/>
    </source>
</evidence>
<comment type="similarity">
    <text evidence="2">Belongs to the PilY1 family.</text>
</comment>